<keyword evidence="4" id="KW-1185">Reference proteome</keyword>
<dbReference type="EMBL" id="JAMQGM010000016">
    <property type="protein sequence ID" value="MCM2577159.1"/>
    <property type="molecule type" value="Genomic_DNA"/>
</dbReference>
<dbReference type="InterPro" id="IPR043129">
    <property type="entry name" value="ATPase_NBD"/>
</dbReference>
<evidence type="ECO:0000256" key="1">
    <source>
        <dbReference type="SAM" id="MobiDB-lite"/>
    </source>
</evidence>
<feature type="domain" description="ATPase BadF/BadG/BcrA/BcrD type" evidence="2">
    <location>
        <begin position="6"/>
        <end position="304"/>
    </location>
</feature>
<dbReference type="InterPro" id="IPR052519">
    <property type="entry name" value="Euk-type_GlcNAc_Kinase"/>
</dbReference>
<evidence type="ECO:0000313" key="3">
    <source>
        <dbReference type="EMBL" id="MCM2577159.1"/>
    </source>
</evidence>
<dbReference type="InterPro" id="IPR002731">
    <property type="entry name" value="ATPase_BadF"/>
</dbReference>
<evidence type="ECO:0000259" key="2">
    <source>
        <dbReference type="Pfam" id="PF01869"/>
    </source>
</evidence>
<dbReference type="Pfam" id="PF01869">
    <property type="entry name" value="BcrAD_BadFG"/>
    <property type="match status" value="1"/>
</dbReference>
<dbReference type="Gene3D" id="3.30.420.40">
    <property type="match status" value="2"/>
</dbReference>
<comment type="caution">
    <text evidence="3">The sequence shown here is derived from an EMBL/GenBank/DDBJ whole genome shotgun (WGS) entry which is preliminary data.</text>
</comment>
<reference evidence="3" key="1">
    <citation type="journal article" date="2023" name="Int. J. Syst. Evol. Microbiol.">
        <title>Streptomyces meridianus sp. nov. isolated from brackish water of the Tagus estuary in Alcochete, Portugal.</title>
        <authorList>
            <person name="Santos J.D.N."/>
            <person name="Klimek D."/>
            <person name="Calusinska M."/>
            <person name="Lobo Da Cunha A."/>
            <person name="Catita J."/>
            <person name="Goncalves H."/>
            <person name="Gonzalez I."/>
            <person name="Reyes F."/>
            <person name="Lage O.M."/>
        </authorList>
    </citation>
    <scope>NUCLEOTIDE SEQUENCE</scope>
    <source>
        <strain evidence="3">MTZ3.1</strain>
    </source>
</reference>
<dbReference type="PANTHER" id="PTHR43190">
    <property type="entry name" value="N-ACETYL-D-GLUCOSAMINE KINASE"/>
    <property type="match status" value="1"/>
</dbReference>
<organism evidence="3 4">
    <name type="scientific">Streptomyces meridianus</name>
    <dbReference type="NCBI Taxonomy" id="2938945"/>
    <lineage>
        <taxon>Bacteria</taxon>
        <taxon>Bacillati</taxon>
        <taxon>Actinomycetota</taxon>
        <taxon>Actinomycetes</taxon>
        <taxon>Kitasatosporales</taxon>
        <taxon>Streptomycetaceae</taxon>
        <taxon>Streptomyces</taxon>
    </lineage>
</organism>
<proteinExistence type="predicted"/>
<gene>
    <name evidence="3" type="ORF">M1E25_07310</name>
</gene>
<protein>
    <recommendedName>
        <fullName evidence="2">ATPase BadF/BadG/BcrA/BcrD type domain-containing protein</fullName>
    </recommendedName>
</protein>
<dbReference type="RefSeq" id="WP_251411503.1">
    <property type="nucleotide sequence ID" value="NZ_JAMQGM010000016.1"/>
</dbReference>
<evidence type="ECO:0000313" key="4">
    <source>
        <dbReference type="Proteomes" id="UP001167160"/>
    </source>
</evidence>
<name>A0ABT0X5V8_9ACTN</name>
<dbReference type="Proteomes" id="UP001167160">
    <property type="component" value="Unassembled WGS sequence"/>
</dbReference>
<feature type="region of interest" description="Disordered" evidence="1">
    <location>
        <begin position="329"/>
        <end position="369"/>
    </location>
</feature>
<dbReference type="SUPFAM" id="SSF53067">
    <property type="entry name" value="Actin-like ATPase domain"/>
    <property type="match status" value="2"/>
</dbReference>
<dbReference type="PANTHER" id="PTHR43190:SF3">
    <property type="entry name" value="N-ACETYL-D-GLUCOSAMINE KINASE"/>
    <property type="match status" value="1"/>
</dbReference>
<sequence>MTRLYLGVDAGNSKTAALVCDATGEIVGAGRAGCGDIYGAETPQAAVAAVLAAVGDALAEAGAGPDRLAGAALRLAGVDWPEDREFWQAALAERWRCRLPCSILNDGYAAIRCGEPSGRGVALVGGTAAAVAARGDDGRLWDLGMWSQHAMGAMGLAHEAVRAIALAELGEAPATRLTQDLPAFYGLESVRELMHWFTRRVGSPGFAERVRCAPAVTDAATAGDPVARAIVGEQGRRFARYARVAARQVGLLDTGQAVGVVLAGSVLQAPGSPVVTALLEHLGECVPHAVVHRAQLPPVAGALLDALAEGGLPADPAVRDRIVASTGLARPNTFPAARSPAEPRPGPHRFAGTASISGHGGKAADARAR</sequence>
<accession>A0ABT0X5V8</accession>